<sequence length="50" mass="5481">ESFTPGVYTDLVAVGIHHVVHQGNQAILKAGLPQLHAVVDRHPHLVVSHW</sequence>
<evidence type="ECO:0000313" key="1">
    <source>
        <dbReference type="EMBL" id="GAH46603.1"/>
    </source>
</evidence>
<organism evidence="1">
    <name type="scientific">marine sediment metagenome</name>
    <dbReference type="NCBI Taxonomy" id="412755"/>
    <lineage>
        <taxon>unclassified sequences</taxon>
        <taxon>metagenomes</taxon>
        <taxon>ecological metagenomes</taxon>
    </lineage>
</organism>
<feature type="non-terminal residue" evidence="1">
    <location>
        <position position="1"/>
    </location>
</feature>
<name>X1HMT7_9ZZZZ</name>
<protein>
    <submittedName>
        <fullName evidence="1">Uncharacterized protein</fullName>
    </submittedName>
</protein>
<dbReference type="EMBL" id="BARU01008995">
    <property type="protein sequence ID" value="GAH46603.1"/>
    <property type="molecule type" value="Genomic_DNA"/>
</dbReference>
<gene>
    <name evidence="1" type="ORF">S03H2_17437</name>
</gene>
<dbReference type="AlphaFoldDB" id="X1HMT7"/>
<comment type="caution">
    <text evidence="1">The sequence shown here is derived from an EMBL/GenBank/DDBJ whole genome shotgun (WGS) entry which is preliminary data.</text>
</comment>
<accession>X1HMT7</accession>
<proteinExistence type="predicted"/>
<reference evidence="1" key="1">
    <citation type="journal article" date="2014" name="Front. Microbiol.">
        <title>High frequency of phylogenetically diverse reductive dehalogenase-homologous genes in deep subseafloor sedimentary metagenomes.</title>
        <authorList>
            <person name="Kawai M."/>
            <person name="Futagami T."/>
            <person name="Toyoda A."/>
            <person name="Takaki Y."/>
            <person name="Nishi S."/>
            <person name="Hori S."/>
            <person name="Arai W."/>
            <person name="Tsubouchi T."/>
            <person name="Morono Y."/>
            <person name="Uchiyama I."/>
            <person name="Ito T."/>
            <person name="Fujiyama A."/>
            <person name="Inagaki F."/>
            <person name="Takami H."/>
        </authorList>
    </citation>
    <scope>NUCLEOTIDE SEQUENCE</scope>
    <source>
        <strain evidence="1">Expedition CK06-06</strain>
    </source>
</reference>